<evidence type="ECO:0000256" key="3">
    <source>
        <dbReference type="ARBA" id="ARBA00023163"/>
    </source>
</evidence>
<keyword evidence="6" id="KW-1185">Reference proteome</keyword>
<dbReference type="InterPro" id="IPR009057">
    <property type="entry name" value="Homeodomain-like_sf"/>
</dbReference>
<dbReference type="InterPro" id="IPR018062">
    <property type="entry name" value="HTH_AraC-typ_CS"/>
</dbReference>
<dbReference type="Gene3D" id="1.10.10.60">
    <property type="entry name" value="Homeodomain-like"/>
    <property type="match status" value="2"/>
</dbReference>
<protein>
    <submittedName>
        <fullName evidence="5">AraC family transcriptional regulator</fullName>
    </submittedName>
</protein>
<dbReference type="InterPro" id="IPR053142">
    <property type="entry name" value="PchR_regulatory_protein"/>
</dbReference>
<sequence>MKNIVNDYYRKIFENGLFEPCTAPAQFPFAGECWKANEFIGHGYYWIYNSGKHYNIKIHDFCFHEDSVVDMAIPECLSVTYYKSISGEELTPYKRLNNYVVKSFLGGYEPFKALIHKNIPIQSIGIEYEPSYYEPYLKEQYKELYQSPQDAFKSIDESIDFPEMTMLLNQLSAYRGEGISAELFYDAKAAEALSLVFEHHRKINQQKIMSISNADKRLLDIVTAYIGDHYADELSIEQLCKIACMGSTKLKKSFKAYLGSTISEYIQSTRIGQAEQLLAYTDLSIGQVAQAVGYSNAGRFADLFRKANGVLPMEYRKISRG</sequence>
<evidence type="ECO:0000313" key="5">
    <source>
        <dbReference type="EMBL" id="XAH73784.1"/>
    </source>
</evidence>
<dbReference type="InterPro" id="IPR018060">
    <property type="entry name" value="HTH_AraC"/>
</dbReference>
<keyword evidence="3" id="KW-0804">Transcription</keyword>
<feature type="domain" description="HTH araC/xylS-type" evidence="4">
    <location>
        <begin position="220"/>
        <end position="318"/>
    </location>
</feature>
<reference evidence="5 6" key="1">
    <citation type="submission" date="2024-02" db="EMBL/GenBank/DDBJ databases">
        <title>Bacterial strain from lacustrine sediment.</title>
        <authorList>
            <person name="Petit C."/>
            <person name="Fadhlaoui K."/>
        </authorList>
    </citation>
    <scope>NUCLEOTIDE SEQUENCE [LARGE SCALE GENOMIC DNA]</scope>
    <source>
        <strain evidence="5 6">IPX-CK</strain>
    </source>
</reference>
<dbReference type="SUPFAM" id="SSF46689">
    <property type="entry name" value="Homeodomain-like"/>
    <property type="match status" value="2"/>
</dbReference>
<keyword evidence="1" id="KW-0805">Transcription regulation</keyword>
<keyword evidence="2" id="KW-0238">DNA-binding</keyword>
<gene>
    <name evidence="5" type="ORF">V6984_20130</name>
</gene>
<dbReference type="PANTHER" id="PTHR47893:SF1">
    <property type="entry name" value="REGULATORY PROTEIN PCHR"/>
    <property type="match status" value="1"/>
</dbReference>
<dbReference type="Pfam" id="PF12833">
    <property type="entry name" value="HTH_18"/>
    <property type="match status" value="1"/>
</dbReference>
<dbReference type="PROSITE" id="PS01124">
    <property type="entry name" value="HTH_ARAC_FAMILY_2"/>
    <property type="match status" value="1"/>
</dbReference>
<accession>A0ABZ3EWY4</accession>
<organism evidence="5 6">
    <name type="scientific">Kineothrix sedimenti</name>
    <dbReference type="NCBI Taxonomy" id="3123317"/>
    <lineage>
        <taxon>Bacteria</taxon>
        <taxon>Bacillati</taxon>
        <taxon>Bacillota</taxon>
        <taxon>Clostridia</taxon>
        <taxon>Lachnospirales</taxon>
        <taxon>Lachnospiraceae</taxon>
        <taxon>Kineothrix</taxon>
    </lineage>
</organism>
<dbReference type="RefSeq" id="WP_342757385.1">
    <property type="nucleotide sequence ID" value="NZ_CP146256.1"/>
</dbReference>
<evidence type="ECO:0000313" key="6">
    <source>
        <dbReference type="Proteomes" id="UP001451571"/>
    </source>
</evidence>
<dbReference type="Proteomes" id="UP001451571">
    <property type="component" value="Chromosome"/>
</dbReference>
<evidence type="ECO:0000259" key="4">
    <source>
        <dbReference type="PROSITE" id="PS01124"/>
    </source>
</evidence>
<dbReference type="PRINTS" id="PR00032">
    <property type="entry name" value="HTHARAC"/>
</dbReference>
<dbReference type="PROSITE" id="PS00041">
    <property type="entry name" value="HTH_ARAC_FAMILY_1"/>
    <property type="match status" value="1"/>
</dbReference>
<proteinExistence type="predicted"/>
<evidence type="ECO:0000256" key="2">
    <source>
        <dbReference type="ARBA" id="ARBA00023125"/>
    </source>
</evidence>
<evidence type="ECO:0000256" key="1">
    <source>
        <dbReference type="ARBA" id="ARBA00023015"/>
    </source>
</evidence>
<dbReference type="EMBL" id="CP146256">
    <property type="protein sequence ID" value="XAH73784.1"/>
    <property type="molecule type" value="Genomic_DNA"/>
</dbReference>
<dbReference type="SMART" id="SM00342">
    <property type="entry name" value="HTH_ARAC"/>
    <property type="match status" value="1"/>
</dbReference>
<name>A0ABZ3EWY4_9FIRM</name>
<dbReference type="PANTHER" id="PTHR47893">
    <property type="entry name" value="REGULATORY PROTEIN PCHR"/>
    <property type="match status" value="1"/>
</dbReference>
<dbReference type="InterPro" id="IPR020449">
    <property type="entry name" value="Tscrpt_reg_AraC-type_HTH"/>
</dbReference>